<dbReference type="Pfam" id="PF13374">
    <property type="entry name" value="TPR_10"/>
    <property type="match status" value="2"/>
</dbReference>
<dbReference type="EMBL" id="PTIX01000005">
    <property type="protein sequence ID" value="PPK68435.1"/>
    <property type="molecule type" value="Genomic_DNA"/>
</dbReference>
<accession>A0A2S6GT55</accession>
<feature type="domain" description="NB-ARC" evidence="1">
    <location>
        <begin position="69"/>
        <end position="204"/>
    </location>
</feature>
<protein>
    <submittedName>
        <fullName evidence="3">Tetratricopeptide repeat protein</fullName>
    </submittedName>
</protein>
<gene>
    <name evidence="3" type="ORF">CLV40_105158</name>
</gene>
<proteinExistence type="predicted"/>
<evidence type="ECO:0000313" key="4">
    <source>
        <dbReference type="Proteomes" id="UP000239203"/>
    </source>
</evidence>
<dbReference type="SUPFAM" id="SSF52540">
    <property type="entry name" value="P-loop containing nucleoside triphosphate hydrolases"/>
    <property type="match status" value="1"/>
</dbReference>
<dbReference type="PANTHER" id="PTHR46082">
    <property type="entry name" value="ATP/GTP-BINDING PROTEIN-RELATED"/>
    <property type="match status" value="1"/>
</dbReference>
<dbReference type="SUPFAM" id="SSF48452">
    <property type="entry name" value="TPR-like"/>
    <property type="match status" value="2"/>
</dbReference>
<evidence type="ECO:0000313" key="3">
    <source>
        <dbReference type="EMBL" id="PPK68435.1"/>
    </source>
</evidence>
<reference evidence="3 4" key="1">
    <citation type="submission" date="2018-02" db="EMBL/GenBank/DDBJ databases">
        <title>Genomic Encyclopedia of Archaeal and Bacterial Type Strains, Phase II (KMG-II): from individual species to whole genera.</title>
        <authorList>
            <person name="Goeker M."/>
        </authorList>
    </citation>
    <scope>NUCLEOTIDE SEQUENCE [LARGE SCALE GENOMIC DNA]</scope>
    <source>
        <strain evidence="3 4">YU 961-1</strain>
    </source>
</reference>
<dbReference type="Pfam" id="PF13424">
    <property type="entry name" value="TPR_12"/>
    <property type="match status" value="1"/>
</dbReference>
<dbReference type="AlphaFoldDB" id="A0A2S6GT55"/>
<dbReference type="InterPro" id="IPR002182">
    <property type="entry name" value="NB-ARC"/>
</dbReference>
<dbReference type="Gene3D" id="3.40.50.300">
    <property type="entry name" value="P-loop containing nucleotide triphosphate hydrolases"/>
    <property type="match status" value="1"/>
</dbReference>
<dbReference type="InterPro" id="IPR027417">
    <property type="entry name" value="P-loop_NTPase"/>
</dbReference>
<keyword evidence="4" id="KW-1185">Reference proteome</keyword>
<dbReference type="GO" id="GO:0043531">
    <property type="term" value="F:ADP binding"/>
    <property type="evidence" value="ECO:0007669"/>
    <property type="project" value="InterPro"/>
</dbReference>
<comment type="caution">
    <text evidence="3">The sequence shown here is derived from an EMBL/GenBank/DDBJ whole genome shotgun (WGS) entry which is preliminary data.</text>
</comment>
<name>A0A2S6GT55_9PSEU</name>
<dbReference type="PANTHER" id="PTHR46082:SF6">
    <property type="entry name" value="AAA+ ATPASE DOMAIN-CONTAINING PROTEIN-RELATED"/>
    <property type="match status" value="1"/>
</dbReference>
<sequence>MGDHVRVEEIQPPGTGNAICGPVEKAVLAGVVHGGVHVYAGAAEVSLPCRFGSVPPLADGFQRREMPAESGCVVLTGTGGVGKTQMAADFTGRAWADGAVRASAWVSAGSRDEVVTAYAGWARQLRGGVPDDPDGAVAWLLSWLGSTTEPWLVVLDDVADPRDLHGLWPPESANGQVVVTTRRQDSALRAARRRVVPVGLFTSEQSRACLGEHLRDPDLMVGADDLIRELGDLPLAVAHAGAYLADRNLSCERYLARWHDRDRTLPSLFPPDAELPEGQARTVAVTWSLSVDRADRLEPAGLARPLLHIAALLDPNGIPVRILTAPPVLAYLDTTTENAWDALTCLNRLSLITLHATTVRVHALVQRATREQATAADLAARSKVAADALLSVWPDPEPDAALSAALRANTAALDAAAGPHLWANGGYPTLFHAAQSLHEAGQVTAAREYYSALRTASVHHYGPDHPRTLHARINAAASRGESGDVLGASTECVELLADCVRLLGSDNLLTLVTRNHLATWRGRGGDPAGAVAEFEGLLADCLRVFGPEHRSTLYVRNNLASWRSHCGDRTGARAEFESLLADRLRVLGVDHPDTMVTRNNMATLRAEAGDIAGALTEFEGLLADYLRILGPKHPKTLLVQANIATWRGYTGEAGAALAAFETGLAEQTRVLGPTHPDTLRSRANIAYWTARTGNTADSIAKYEALLADRARILGPNHPETRYTRFNLDYVRNLVGEGGAREDESPPGPDHITGR</sequence>
<dbReference type="Proteomes" id="UP000239203">
    <property type="component" value="Unassembled WGS sequence"/>
</dbReference>
<organism evidence="3 4">
    <name type="scientific">Actinokineospora auranticolor</name>
    <dbReference type="NCBI Taxonomy" id="155976"/>
    <lineage>
        <taxon>Bacteria</taxon>
        <taxon>Bacillati</taxon>
        <taxon>Actinomycetota</taxon>
        <taxon>Actinomycetes</taxon>
        <taxon>Pseudonocardiales</taxon>
        <taxon>Pseudonocardiaceae</taxon>
        <taxon>Actinokineospora</taxon>
    </lineage>
</organism>
<dbReference type="InterPro" id="IPR011990">
    <property type="entry name" value="TPR-like_helical_dom_sf"/>
</dbReference>
<evidence type="ECO:0000259" key="2">
    <source>
        <dbReference type="Pfam" id="PF25000"/>
    </source>
</evidence>
<evidence type="ECO:0000259" key="1">
    <source>
        <dbReference type="Pfam" id="PF00931"/>
    </source>
</evidence>
<dbReference type="Pfam" id="PF00931">
    <property type="entry name" value="NB-ARC"/>
    <property type="match status" value="1"/>
</dbReference>
<feature type="domain" description="DUF7779" evidence="2">
    <location>
        <begin position="303"/>
        <end position="375"/>
    </location>
</feature>
<dbReference type="InterPro" id="IPR053137">
    <property type="entry name" value="NLR-like"/>
</dbReference>
<dbReference type="Pfam" id="PF25000">
    <property type="entry name" value="DUF7779"/>
    <property type="match status" value="1"/>
</dbReference>
<dbReference type="Gene3D" id="1.25.40.10">
    <property type="entry name" value="Tetratricopeptide repeat domain"/>
    <property type="match status" value="2"/>
</dbReference>
<dbReference type="InterPro" id="IPR056681">
    <property type="entry name" value="DUF7779"/>
</dbReference>